<dbReference type="Proteomes" id="UP000501991">
    <property type="component" value="Chromosome"/>
</dbReference>
<gene>
    <name evidence="1" type="ORF">G3580_08085</name>
</gene>
<dbReference type="AlphaFoldDB" id="A0A6C1B1V5"/>
<organism evidence="1 2">
    <name type="scientific">Nitrogeniibacter mangrovi</name>
    <dbReference type="NCBI Taxonomy" id="2016596"/>
    <lineage>
        <taxon>Bacteria</taxon>
        <taxon>Pseudomonadati</taxon>
        <taxon>Pseudomonadota</taxon>
        <taxon>Betaproteobacteria</taxon>
        <taxon>Rhodocyclales</taxon>
        <taxon>Zoogloeaceae</taxon>
        <taxon>Nitrogeniibacter</taxon>
    </lineage>
</organism>
<name>A0A6C1B1V5_9RHOO</name>
<dbReference type="RefSeq" id="WP_173764769.1">
    <property type="nucleotide sequence ID" value="NZ_CP048836.1"/>
</dbReference>
<protein>
    <submittedName>
        <fullName evidence="1">Uncharacterized protein</fullName>
    </submittedName>
</protein>
<sequence>MPIATFRGEKTVADIADKMYVRLTPKQRETAAAAILKANPQLADLRTVPEGAIVRVPDLPELRPKTNRSLENPDAQIADAIGDALAAADARLTTRIEQAQADLKTQTALAKDRQIKAALANAPGLQQAVDAAAKTWAADTKRLEARRSALAAMIKQASADLKGGAKGR</sequence>
<reference evidence="1 2" key="1">
    <citation type="submission" date="2020-02" db="EMBL/GenBank/DDBJ databases">
        <title>Nitrogenibacter mangrovi gen. nov., sp. nov. isolated from mangrove sediment, a denitrifying betaproteobacterium.</title>
        <authorList>
            <person name="Liao H."/>
            <person name="Tian Y."/>
        </authorList>
    </citation>
    <scope>NUCLEOTIDE SEQUENCE [LARGE SCALE GENOMIC DNA]</scope>
    <source>
        <strain evidence="1 2">M9-3-2</strain>
    </source>
</reference>
<evidence type="ECO:0000313" key="1">
    <source>
        <dbReference type="EMBL" id="QID17606.1"/>
    </source>
</evidence>
<dbReference type="KEGG" id="azq:G3580_08085"/>
<proteinExistence type="predicted"/>
<dbReference type="EMBL" id="CP048836">
    <property type="protein sequence ID" value="QID17606.1"/>
    <property type="molecule type" value="Genomic_DNA"/>
</dbReference>
<evidence type="ECO:0000313" key="2">
    <source>
        <dbReference type="Proteomes" id="UP000501991"/>
    </source>
</evidence>
<keyword evidence="2" id="KW-1185">Reference proteome</keyword>
<accession>A0A6C1B1V5</accession>